<evidence type="ECO:0000256" key="4">
    <source>
        <dbReference type="SAM" id="MobiDB-lite"/>
    </source>
</evidence>
<evidence type="ECO:0000256" key="1">
    <source>
        <dbReference type="ARBA" id="ARBA00010333"/>
    </source>
</evidence>
<evidence type="ECO:0000259" key="5">
    <source>
        <dbReference type="SMART" id="SM00062"/>
    </source>
</evidence>
<evidence type="ECO:0000256" key="3">
    <source>
        <dbReference type="ARBA" id="ARBA00022729"/>
    </source>
</evidence>
<proteinExistence type="inferred from homology"/>
<dbReference type="PANTHER" id="PTHR30085">
    <property type="entry name" value="AMINO ACID ABC TRANSPORTER PERMEASE"/>
    <property type="match status" value="1"/>
</dbReference>
<reference evidence="6 7" key="1">
    <citation type="submission" date="2015-09" db="EMBL/GenBank/DDBJ databases">
        <authorList>
            <consortium name="Pathogen Informatics"/>
        </authorList>
    </citation>
    <scope>NUCLEOTIDE SEQUENCE [LARGE SCALE GENOMIC DNA]</scope>
    <source>
        <strain evidence="6 7">2789STDY5834957</strain>
    </source>
</reference>
<dbReference type="SMART" id="SM00062">
    <property type="entry name" value="PBPb"/>
    <property type="match status" value="1"/>
</dbReference>
<dbReference type="AlphaFoldDB" id="A0A174VV86"/>
<dbReference type="GO" id="GO:0030288">
    <property type="term" value="C:outer membrane-bounded periplasmic space"/>
    <property type="evidence" value="ECO:0007669"/>
    <property type="project" value="TreeGrafter"/>
</dbReference>
<dbReference type="Proteomes" id="UP000095762">
    <property type="component" value="Unassembled WGS sequence"/>
</dbReference>
<dbReference type="InterPro" id="IPR001638">
    <property type="entry name" value="Solute-binding_3/MltF_N"/>
</dbReference>
<dbReference type="PANTHER" id="PTHR30085:SF6">
    <property type="entry name" value="ABC TRANSPORTER GLUTAMINE-BINDING PROTEIN GLNH"/>
    <property type="match status" value="1"/>
</dbReference>
<evidence type="ECO:0000313" key="7">
    <source>
        <dbReference type="Proteomes" id="UP000095762"/>
    </source>
</evidence>
<dbReference type="SUPFAM" id="SSF53850">
    <property type="entry name" value="Periplasmic binding protein-like II"/>
    <property type="match status" value="1"/>
</dbReference>
<dbReference type="Pfam" id="PF00497">
    <property type="entry name" value="SBP_bac_3"/>
    <property type="match status" value="1"/>
</dbReference>
<dbReference type="InterPro" id="IPR051455">
    <property type="entry name" value="Bact_solute-bind_prot3"/>
</dbReference>
<protein>
    <submittedName>
        <fullName evidence="6">ABC transporter arginine-binding protein 1</fullName>
    </submittedName>
</protein>
<feature type="compositionally biased region" description="Acidic residues" evidence="4">
    <location>
        <begin position="180"/>
        <end position="197"/>
    </location>
</feature>
<evidence type="ECO:0000313" key="6">
    <source>
        <dbReference type="EMBL" id="CUQ38572.1"/>
    </source>
</evidence>
<gene>
    <name evidence="6" type="primary">artJ</name>
    <name evidence="6" type="ORF">ERS852569_03551</name>
</gene>
<feature type="compositionally biased region" description="Acidic residues" evidence="4">
    <location>
        <begin position="205"/>
        <end position="218"/>
    </location>
</feature>
<dbReference type="Gene3D" id="3.40.190.10">
    <property type="entry name" value="Periplasmic binding protein-like II"/>
    <property type="match status" value="2"/>
</dbReference>
<name>A0A174VV86_9FIRM</name>
<comment type="similarity">
    <text evidence="1">Belongs to the bacterial solute-binding protein 3 family.</text>
</comment>
<organism evidence="6 7">
    <name type="scientific">Blautia obeum</name>
    <dbReference type="NCBI Taxonomy" id="40520"/>
    <lineage>
        <taxon>Bacteria</taxon>
        <taxon>Bacillati</taxon>
        <taxon>Bacillota</taxon>
        <taxon>Clostridia</taxon>
        <taxon>Lachnospirales</taxon>
        <taxon>Lachnospiraceae</taxon>
        <taxon>Blautia</taxon>
    </lineage>
</organism>
<sequence length="218" mass="23805">MILANFTVTDDRAEKVDFALPYMKVALGVVSPDDALIKDVKDLEGKKLIVVKGTTAETYFTDNYPDIELVKFDEYQEAYDALLDGRGDAFSTDNTEVLAWAQQNEGFSVGIESLGDIDTIAPAVQKGNTDLLNAINDEIKSLADEQFFHKDFEETLKPVYGDNINPDDLVVEGGVVDSEEKAEDADAAETEDSDAASDDTKDAETTEEPEETEAADAE</sequence>
<accession>A0A174VV86</accession>
<dbReference type="GO" id="GO:0006865">
    <property type="term" value="P:amino acid transport"/>
    <property type="evidence" value="ECO:0007669"/>
    <property type="project" value="TreeGrafter"/>
</dbReference>
<dbReference type="GO" id="GO:0005576">
    <property type="term" value="C:extracellular region"/>
    <property type="evidence" value="ECO:0007669"/>
    <property type="project" value="TreeGrafter"/>
</dbReference>
<feature type="domain" description="Solute-binding protein family 3/N-terminal" evidence="5">
    <location>
        <begin position="1"/>
        <end position="159"/>
    </location>
</feature>
<evidence type="ECO:0000256" key="2">
    <source>
        <dbReference type="ARBA" id="ARBA00022448"/>
    </source>
</evidence>
<feature type="region of interest" description="Disordered" evidence="4">
    <location>
        <begin position="163"/>
        <end position="218"/>
    </location>
</feature>
<keyword evidence="3" id="KW-0732">Signal</keyword>
<dbReference type="EMBL" id="CZBP01000040">
    <property type="protein sequence ID" value="CUQ38572.1"/>
    <property type="molecule type" value="Genomic_DNA"/>
</dbReference>
<keyword evidence="2" id="KW-0813">Transport</keyword>